<evidence type="ECO:0000313" key="2">
    <source>
        <dbReference type="EMBL" id="RDX87471.1"/>
    </source>
</evidence>
<evidence type="ECO:0000259" key="1">
    <source>
        <dbReference type="Pfam" id="PF07727"/>
    </source>
</evidence>
<keyword evidence="3" id="KW-1185">Reference proteome</keyword>
<dbReference type="InterPro" id="IPR013103">
    <property type="entry name" value="RVT_2"/>
</dbReference>
<proteinExistence type="predicted"/>
<comment type="caution">
    <text evidence="2">The sequence shown here is derived from an EMBL/GenBank/DDBJ whole genome shotgun (WGS) entry which is preliminary data.</text>
</comment>
<sequence length="115" mass="13920">MDVKTSFLKGTLEEVYIEQPEGYIVKGKEDKVYRLKKTLYGLKQTRRAWYKKIDSYFVQHDFERCPFEHTLYDDCRIWGDLISYPKIIDLGQISYFLGIESFRKMMECLSHRRNM</sequence>
<name>A0A371GAB5_MUCPR</name>
<dbReference type="Proteomes" id="UP000257109">
    <property type="component" value="Unassembled WGS sequence"/>
</dbReference>
<dbReference type="AlphaFoldDB" id="A0A371GAB5"/>
<protein>
    <recommendedName>
        <fullName evidence="1">Reverse transcriptase Ty1/copia-type domain-containing protein</fullName>
    </recommendedName>
</protein>
<feature type="non-terminal residue" evidence="2">
    <location>
        <position position="1"/>
    </location>
</feature>
<gene>
    <name evidence="2" type="ORF">CR513_31058</name>
</gene>
<accession>A0A371GAB5</accession>
<dbReference type="OrthoDB" id="8048545at2759"/>
<dbReference type="STRING" id="157652.A0A371GAB5"/>
<evidence type="ECO:0000313" key="3">
    <source>
        <dbReference type="Proteomes" id="UP000257109"/>
    </source>
</evidence>
<reference evidence="2" key="1">
    <citation type="submission" date="2018-05" db="EMBL/GenBank/DDBJ databases">
        <title>Draft genome of Mucuna pruriens seed.</title>
        <authorList>
            <person name="Nnadi N.E."/>
            <person name="Vos R."/>
            <person name="Hasami M.H."/>
            <person name="Devisetty U.K."/>
            <person name="Aguiy J.C."/>
        </authorList>
    </citation>
    <scope>NUCLEOTIDE SEQUENCE [LARGE SCALE GENOMIC DNA]</scope>
    <source>
        <strain evidence="2">JCA_2017</strain>
    </source>
</reference>
<dbReference type="Pfam" id="PF07727">
    <property type="entry name" value="RVT_2"/>
    <property type="match status" value="1"/>
</dbReference>
<dbReference type="EMBL" id="QJKJ01006221">
    <property type="protein sequence ID" value="RDX87471.1"/>
    <property type="molecule type" value="Genomic_DNA"/>
</dbReference>
<organism evidence="2 3">
    <name type="scientific">Mucuna pruriens</name>
    <name type="common">Velvet bean</name>
    <name type="synonym">Dolichos pruriens</name>
    <dbReference type="NCBI Taxonomy" id="157652"/>
    <lineage>
        <taxon>Eukaryota</taxon>
        <taxon>Viridiplantae</taxon>
        <taxon>Streptophyta</taxon>
        <taxon>Embryophyta</taxon>
        <taxon>Tracheophyta</taxon>
        <taxon>Spermatophyta</taxon>
        <taxon>Magnoliopsida</taxon>
        <taxon>eudicotyledons</taxon>
        <taxon>Gunneridae</taxon>
        <taxon>Pentapetalae</taxon>
        <taxon>rosids</taxon>
        <taxon>fabids</taxon>
        <taxon>Fabales</taxon>
        <taxon>Fabaceae</taxon>
        <taxon>Papilionoideae</taxon>
        <taxon>50 kb inversion clade</taxon>
        <taxon>NPAAA clade</taxon>
        <taxon>indigoferoid/millettioid clade</taxon>
        <taxon>Phaseoleae</taxon>
        <taxon>Mucuna</taxon>
    </lineage>
</organism>
<feature type="domain" description="Reverse transcriptase Ty1/copia-type" evidence="1">
    <location>
        <begin position="1"/>
        <end position="75"/>
    </location>
</feature>